<gene>
    <name evidence="2" type="ORF">AMORRO_LOCUS8788</name>
</gene>
<sequence>MVPLGHHRELLIYLMFKAFIDLDPRPDYHSARKWKSEHSSTSESDGSPVYINNSTFIGNLVLTGSIGGDLNLSNKVPKRNIDYEENDDIKERDSKKNRSQPPENKYNLRSRKVINYAERNSLADELDLDHLEEKIIDGSNSGISYICEDGNENSSDVNSDEEFLEDFNTTDQEDTSPIIEKLLEYGEGIARYRVIFLPEDNKKDPLKTLLTSQEWIESELDWKMIEEKIVDSFSVAIPKNIQDLLTKYNKAIKENTNNFKSNVSKIALVINENPFDKERTGGEIENIDRRNQKDRSRPPKQKRAIRWSHDAILMIECMNKEVQVGFGEVIGNPCRHDDDKRDGDREKMLKAMQISLNKLRSLLSEKGISNEDLENLETFGMLVYKRDFIIYSTHWVHGLYLVDQINGFTIPDTADRLSDLSSIVRVMLEFKYRIINLKNYIDSLLKHKPVSFGYRKTINEPAVDSSILMKSPGKNTAKRKTNDN</sequence>
<feature type="region of interest" description="Disordered" evidence="1">
    <location>
        <begin position="83"/>
        <end position="108"/>
    </location>
</feature>
<dbReference type="EMBL" id="CAJVPV010007900">
    <property type="protein sequence ID" value="CAG8624045.1"/>
    <property type="molecule type" value="Genomic_DNA"/>
</dbReference>
<feature type="region of interest" description="Disordered" evidence="1">
    <location>
        <begin position="279"/>
        <end position="303"/>
    </location>
</feature>
<dbReference type="Proteomes" id="UP000789342">
    <property type="component" value="Unassembled WGS sequence"/>
</dbReference>
<reference evidence="2" key="1">
    <citation type="submission" date="2021-06" db="EMBL/GenBank/DDBJ databases">
        <authorList>
            <person name="Kallberg Y."/>
            <person name="Tangrot J."/>
            <person name="Rosling A."/>
        </authorList>
    </citation>
    <scope>NUCLEOTIDE SEQUENCE</scope>
    <source>
        <strain evidence="2">CL551</strain>
    </source>
</reference>
<dbReference type="AlphaFoldDB" id="A0A9N9GR76"/>
<dbReference type="OrthoDB" id="2317848at2759"/>
<evidence type="ECO:0000256" key="1">
    <source>
        <dbReference type="SAM" id="MobiDB-lite"/>
    </source>
</evidence>
<organism evidence="2 3">
    <name type="scientific">Acaulospora morrowiae</name>
    <dbReference type="NCBI Taxonomy" id="94023"/>
    <lineage>
        <taxon>Eukaryota</taxon>
        <taxon>Fungi</taxon>
        <taxon>Fungi incertae sedis</taxon>
        <taxon>Mucoromycota</taxon>
        <taxon>Glomeromycotina</taxon>
        <taxon>Glomeromycetes</taxon>
        <taxon>Diversisporales</taxon>
        <taxon>Acaulosporaceae</taxon>
        <taxon>Acaulospora</taxon>
    </lineage>
</organism>
<accession>A0A9N9GR76</accession>
<feature type="compositionally biased region" description="Basic and acidic residues" evidence="1">
    <location>
        <begin position="279"/>
        <end position="297"/>
    </location>
</feature>
<comment type="caution">
    <text evidence="2">The sequence shown here is derived from an EMBL/GenBank/DDBJ whole genome shotgun (WGS) entry which is preliminary data.</text>
</comment>
<evidence type="ECO:0000313" key="2">
    <source>
        <dbReference type="EMBL" id="CAG8624045.1"/>
    </source>
</evidence>
<proteinExistence type="predicted"/>
<evidence type="ECO:0000313" key="3">
    <source>
        <dbReference type="Proteomes" id="UP000789342"/>
    </source>
</evidence>
<protein>
    <submittedName>
        <fullName evidence="2">14825_t:CDS:1</fullName>
    </submittedName>
</protein>
<name>A0A9N9GR76_9GLOM</name>
<keyword evidence="3" id="KW-1185">Reference proteome</keyword>